<keyword evidence="1" id="KW-1133">Transmembrane helix</keyword>
<dbReference type="AlphaFoldDB" id="A0A562L084"/>
<dbReference type="Pfam" id="PF04235">
    <property type="entry name" value="DUF418"/>
    <property type="match status" value="1"/>
</dbReference>
<dbReference type="PANTHER" id="PTHR30590:SF2">
    <property type="entry name" value="INNER MEMBRANE PROTEIN"/>
    <property type="match status" value="1"/>
</dbReference>
<keyword evidence="4" id="KW-1185">Reference proteome</keyword>
<keyword evidence="1" id="KW-0472">Membrane</keyword>
<evidence type="ECO:0000313" key="3">
    <source>
        <dbReference type="EMBL" id="TWI01051.1"/>
    </source>
</evidence>
<feature type="transmembrane region" description="Helical" evidence="1">
    <location>
        <begin position="125"/>
        <end position="141"/>
    </location>
</feature>
<evidence type="ECO:0000259" key="2">
    <source>
        <dbReference type="Pfam" id="PF04235"/>
    </source>
</evidence>
<feature type="transmembrane region" description="Helical" evidence="1">
    <location>
        <begin position="21"/>
        <end position="43"/>
    </location>
</feature>
<dbReference type="OrthoDB" id="9807744at2"/>
<dbReference type="InterPro" id="IPR052529">
    <property type="entry name" value="Bact_Transport_Assoc"/>
</dbReference>
<keyword evidence="1" id="KW-0812">Transmembrane</keyword>
<comment type="caution">
    <text evidence="3">The sequence shown here is derived from an EMBL/GenBank/DDBJ whole genome shotgun (WGS) entry which is preliminary data.</text>
</comment>
<gene>
    <name evidence="3" type="ORF">IP90_02673</name>
</gene>
<feature type="transmembrane region" description="Helical" evidence="1">
    <location>
        <begin position="153"/>
        <end position="173"/>
    </location>
</feature>
<reference evidence="3 4" key="1">
    <citation type="journal article" date="2015" name="Stand. Genomic Sci.">
        <title>Genomic Encyclopedia of Bacterial and Archaeal Type Strains, Phase III: the genomes of soil and plant-associated and newly described type strains.</title>
        <authorList>
            <person name="Whitman W.B."/>
            <person name="Woyke T."/>
            <person name="Klenk H.P."/>
            <person name="Zhou Y."/>
            <person name="Lilburn T.G."/>
            <person name="Beck B.J."/>
            <person name="De Vos P."/>
            <person name="Vandamme P."/>
            <person name="Eisen J.A."/>
            <person name="Garrity G."/>
            <person name="Hugenholtz P."/>
            <person name="Kyrpides N.C."/>
        </authorList>
    </citation>
    <scope>NUCLEOTIDE SEQUENCE [LARGE SCALE GENOMIC DNA]</scope>
    <source>
        <strain evidence="3 4">CGMCC 1.10821</strain>
    </source>
</reference>
<organism evidence="3 4">
    <name type="scientific">Luteimonas cucumeris</name>
    <dbReference type="NCBI Taxonomy" id="985012"/>
    <lineage>
        <taxon>Bacteria</taxon>
        <taxon>Pseudomonadati</taxon>
        <taxon>Pseudomonadota</taxon>
        <taxon>Gammaproteobacteria</taxon>
        <taxon>Lysobacterales</taxon>
        <taxon>Lysobacteraceae</taxon>
        <taxon>Luteimonas</taxon>
    </lineage>
</organism>
<dbReference type="Proteomes" id="UP000315167">
    <property type="component" value="Unassembled WGS sequence"/>
</dbReference>
<accession>A0A562L084</accession>
<sequence length="418" mass="46725">MNQDIHLAPIAAAERIETMDVLRGFALLGILLMNIEAFVGPLMESVNGINPRFSGTDRWVDALIYVLVQGKFITLFSLLFGMGFAVMLDRAQARGDTGAWLYARRLLALLGIGLAHAVLIWSGDILVTYALLGFVLLLFFRSTPVSRLPKWGIAFYLLPILLTWVMAAFGLLAQHDPQAAAEWQKAMDTQGQQMASLIEAERLAYGSGTYAQAVAQRAVDTGTMIGFLPFFGTSILGMFLFGAWFVRSGVIRDPGAHLPLFRRLLVCGFAFGLPLMLWSAWMHPTMSFSEVSAGSAAAQTAAQLANVLLCFAYFSAIVLLMQRPAWQARLRWMAPAGRMALTNYLMQSVIATAVFYGYGLGYFERLPRAWQPLFVVAVFALQVVLSRWWLSRYRYGPMEWLWRWLTYLERPAMRLSTA</sequence>
<name>A0A562L084_9GAMM</name>
<feature type="transmembrane region" description="Helical" evidence="1">
    <location>
        <begin position="63"/>
        <end position="88"/>
    </location>
</feature>
<protein>
    <recommendedName>
        <fullName evidence="2">DUF418 domain-containing protein</fullName>
    </recommendedName>
</protein>
<dbReference type="RefSeq" id="WP_144900155.1">
    <property type="nucleotide sequence ID" value="NZ_VLKN01000006.1"/>
</dbReference>
<feature type="transmembrane region" description="Helical" evidence="1">
    <location>
        <begin position="301"/>
        <end position="320"/>
    </location>
</feature>
<evidence type="ECO:0000256" key="1">
    <source>
        <dbReference type="SAM" id="Phobius"/>
    </source>
</evidence>
<feature type="transmembrane region" description="Helical" evidence="1">
    <location>
        <begin position="369"/>
        <end position="390"/>
    </location>
</feature>
<feature type="transmembrane region" description="Helical" evidence="1">
    <location>
        <begin position="260"/>
        <end position="281"/>
    </location>
</feature>
<dbReference type="EMBL" id="VLKN01000006">
    <property type="protein sequence ID" value="TWI01051.1"/>
    <property type="molecule type" value="Genomic_DNA"/>
</dbReference>
<evidence type="ECO:0000313" key="4">
    <source>
        <dbReference type="Proteomes" id="UP000315167"/>
    </source>
</evidence>
<proteinExistence type="predicted"/>
<feature type="transmembrane region" description="Helical" evidence="1">
    <location>
        <begin position="341"/>
        <end position="363"/>
    </location>
</feature>
<dbReference type="PANTHER" id="PTHR30590">
    <property type="entry name" value="INNER MEMBRANE PROTEIN"/>
    <property type="match status" value="1"/>
</dbReference>
<feature type="transmembrane region" description="Helical" evidence="1">
    <location>
        <begin position="227"/>
        <end position="248"/>
    </location>
</feature>
<feature type="domain" description="DUF418" evidence="2">
    <location>
        <begin position="246"/>
        <end position="408"/>
    </location>
</feature>
<feature type="transmembrane region" description="Helical" evidence="1">
    <location>
        <begin position="100"/>
        <end position="119"/>
    </location>
</feature>
<dbReference type="InterPro" id="IPR007349">
    <property type="entry name" value="DUF418"/>
</dbReference>